<protein>
    <submittedName>
        <fullName evidence="2">Uncharacterized protein</fullName>
    </submittedName>
</protein>
<dbReference type="InParanoid" id="A0A3B1IQA6"/>
<reference evidence="2" key="4">
    <citation type="submission" date="2025-09" db="UniProtKB">
        <authorList>
            <consortium name="Ensembl"/>
        </authorList>
    </citation>
    <scope>IDENTIFICATION</scope>
</reference>
<sequence length="221" mass="24491">MRQRVSAPTSLTRFRPRLTQPKALQEEGGSAPPQKKGAGPMRSASLSSSLFSAIQWRGAAVSLARPEESLLPVGGLRVTVAEEQLSPAFKIRRQEPRHRNRGTLVQTKRHRPRPGSFKLNKKAARQEKPAAKYEPSPNGLRSLRKRPRTLFAAAAKKGNHPEPQRSRKKPALPEATQSPKNSPRLSSPKAAQSQRSAKPTEGLPQDRKAKVKKIICKKINY</sequence>
<proteinExistence type="predicted"/>
<keyword evidence="3" id="KW-1185">Reference proteome</keyword>
<dbReference type="Ensembl" id="ENSAMXT00000037194.1">
    <property type="protein sequence ID" value="ENSAMXP00000031921.1"/>
    <property type="gene ID" value="ENSAMXG00000036676.1"/>
</dbReference>
<feature type="region of interest" description="Disordered" evidence="1">
    <location>
        <begin position="82"/>
        <end position="221"/>
    </location>
</feature>
<organism evidence="2 3">
    <name type="scientific">Astyanax mexicanus</name>
    <name type="common">Blind cave fish</name>
    <name type="synonym">Astyanax fasciatus mexicanus</name>
    <dbReference type="NCBI Taxonomy" id="7994"/>
    <lineage>
        <taxon>Eukaryota</taxon>
        <taxon>Metazoa</taxon>
        <taxon>Chordata</taxon>
        <taxon>Craniata</taxon>
        <taxon>Vertebrata</taxon>
        <taxon>Euteleostomi</taxon>
        <taxon>Actinopterygii</taxon>
        <taxon>Neopterygii</taxon>
        <taxon>Teleostei</taxon>
        <taxon>Ostariophysi</taxon>
        <taxon>Characiformes</taxon>
        <taxon>Characoidei</taxon>
        <taxon>Acestrorhamphidae</taxon>
        <taxon>Acestrorhamphinae</taxon>
        <taxon>Astyanax</taxon>
    </lineage>
</organism>
<feature type="compositionally biased region" description="Polar residues" evidence="1">
    <location>
        <begin position="1"/>
        <end position="12"/>
    </location>
</feature>
<evidence type="ECO:0000313" key="3">
    <source>
        <dbReference type="Proteomes" id="UP000018467"/>
    </source>
</evidence>
<reference evidence="3" key="2">
    <citation type="journal article" date="2014" name="Nat. Commun.">
        <title>The cavefish genome reveals candidate genes for eye loss.</title>
        <authorList>
            <person name="McGaugh S.E."/>
            <person name="Gross J.B."/>
            <person name="Aken B."/>
            <person name="Blin M."/>
            <person name="Borowsky R."/>
            <person name="Chalopin D."/>
            <person name="Hinaux H."/>
            <person name="Jeffery W.R."/>
            <person name="Keene A."/>
            <person name="Ma L."/>
            <person name="Minx P."/>
            <person name="Murphy D."/>
            <person name="O'Quin K.E."/>
            <person name="Retaux S."/>
            <person name="Rohner N."/>
            <person name="Searle S.M."/>
            <person name="Stahl B.A."/>
            <person name="Tabin C."/>
            <person name="Volff J.N."/>
            <person name="Yoshizawa M."/>
            <person name="Warren W.C."/>
        </authorList>
    </citation>
    <scope>NUCLEOTIDE SEQUENCE [LARGE SCALE GENOMIC DNA]</scope>
    <source>
        <strain evidence="3">female</strain>
    </source>
</reference>
<reference evidence="2" key="3">
    <citation type="submission" date="2025-08" db="UniProtKB">
        <authorList>
            <consortium name="Ensembl"/>
        </authorList>
    </citation>
    <scope>IDENTIFICATION</scope>
</reference>
<evidence type="ECO:0000313" key="2">
    <source>
        <dbReference type="Ensembl" id="ENSAMXP00000031921.1"/>
    </source>
</evidence>
<feature type="region of interest" description="Disordered" evidence="1">
    <location>
        <begin position="1"/>
        <end position="44"/>
    </location>
</feature>
<feature type="compositionally biased region" description="Basic residues" evidence="1">
    <location>
        <begin position="95"/>
        <end position="123"/>
    </location>
</feature>
<evidence type="ECO:0000256" key="1">
    <source>
        <dbReference type="SAM" id="MobiDB-lite"/>
    </source>
</evidence>
<reference evidence="3" key="1">
    <citation type="submission" date="2013-03" db="EMBL/GenBank/DDBJ databases">
        <authorList>
            <person name="Jeffery W."/>
            <person name="Warren W."/>
            <person name="Wilson R.K."/>
        </authorList>
    </citation>
    <scope>NUCLEOTIDE SEQUENCE</scope>
    <source>
        <strain evidence="3">female</strain>
    </source>
</reference>
<dbReference type="AlphaFoldDB" id="A0A3B1IQA6"/>
<feature type="compositionally biased region" description="Polar residues" evidence="1">
    <location>
        <begin position="175"/>
        <end position="197"/>
    </location>
</feature>
<dbReference type="Proteomes" id="UP000018467">
    <property type="component" value="Unassembled WGS sequence"/>
</dbReference>
<name>A0A3B1IQA6_ASTMX</name>
<feature type="compositionally biased region" description="Basic residues" evidence="1">
    <location>
        <begin position="209"/>
        <end position="221"/>
    </location>
</feature>
<accession>A0A3B1IQA6</accession>